<organism evidence="2">
    <name type="scientific">marine sediment metagenome</name>
    <dbReference type="NCBI Taxonomy" id="412755"/>
    <lineage>
        <taxon>unclassified sequences</taxon>
        <taxon>metagenomes</taxon>
        <taxon>ecological metagenomes</taxon>
    </lineage>
</organism>
<keyword evidence="1" id="KW-0472">Membrane</keyword>
<dbReference type="AlphaFoldDB" id="A0A0F9AD55"/>
<proteinExistence type="predicted"/>
<gene>
    <name evidence="2" type="ORF">LCGC14_2665030</name>
</gene>
<dbReference type="EMBL" id="LAZR01046579">
    <property type="protein sequence ID" value="KKK96210.1"/>
    <property type="molecule type" value="Genomic_DNA"/>
</dbReference>
<feature type="transmembrane region" description="Helical" evidence="1">
    <location>
        <begin position="274"/>
        <end position="293"/>
    </location>
</feature>
<accession>A0A0F9AD55</accession>
<keyword evidence="1" id="KW-0812">Transmembrane</keyword>
<protein>
    <submittedName>
        <fullName evidence="2">Uncharacterized protein</fullName>
    </submittedName>
</protein>
<evidence type="ECO:0000313" key="2">
    <source>
        <dbReference type="EMBL" id="KKK96210.1"/>
    </source>
</evidence>
<sequence>MEFRRKKFQKLIDEGVDIQSNEDFNPAKSLSEKSAFEANGVRLKRWFEKTHRYLNKIQLLDEAAMFWRAAHGPNSGVRMFLSSAKEIDASFKSKTRIQVDLSRLVQVLINSETKVEISTITLDTNSVIKFADKKDDDGLDTITAIVNAHYSNKISAAITMNVSADLINDIDELRRKRTRNIANSFPLVDVSYTNRALENDKGDDERDYIECDEYKKIKQKIKNILFPNLSPNDTRLANKENDITHLADHIWAERDYFITEDNDIVRKKWRTHGVWWKVFLVISVITFSVSIYSVGYTKGMANKGILGFLFSIFIMSMYAVVLSGNV</sequence>
<keyword evidence="1" id="KW-1133">Transmembrane helix</keyword>
<reference evidence="2" key="1">
    <citation type="journal article" date="2015" name="Nature">
        <title>Complex archaea that bridge the gap between prokaryotes and eukaryotes.</title>
        <authorList>
            <person name="Spang A."/>
            <person name="Saw J.H."/>
            <person name="Jorgensen S.L."/>
            <person name="Zaremba-Niedzwiedzka K."/>
            <person name="Martijn J."/>
            <person name="Lind A.E."/>
            <person name="van Eijk R."/>
            <person name="Schleper C."/>
            <person name="Guy L."/>
            <person name="Ettema T.J."/>
        </authorList>
    </citation>
    <scope>NUCLEOTIDE SEQUENCE</scope>
</reference>
<name>A0A0F9AD55_9ZZZZ</name>
<comment type="caution">
    <text evidence="2">The sequence shown here is derived from an EMBL/GenBank/DDBJ whole genome shotgun (WGS) entry which is preliminary data.</text>
</comment>
<evidence type="ECO:0000256" key="1">
    <source>
        <dbReference type="SAM" id="Phobius"/>
    </source>
</evidence>
<feature type="transmembrane region" description="Helical" evidence="1">
    <location>
        <begin position="305"/>
        <end position="324"/>
    </location>
</feature>
<feature type="non-terminal residue" evidence="2">
    <location>
        <position position="326"/>
    </location>
</feature>